<dbReference type="GO" id="GO:0046872">
    <property type="term" value="F:metal ion binding"/>
    <property type="evidence" value="ECO:0007669"/>
    <property type="project" value="InterPro"/>
</dbReference>
<dbReference type="GO" id="GO:0000166">
    <property type="term" value="F:nucleotide binding"/>
    <property type="evidence" value="ECO:0007669"/>
    <property type="project" value="InterPro"/>
</dbReference>
<dbReference type="Pfam" id="PF02872">
    <property type="entry name" value="5_nucleotid_C"/>
    <property type="match status" value="1"/>
</dbReference>
<dbReference type="PROSITE" id="PS00785">
    <property type="entry name" value="5_NUCLEOTIDASE_1"/>
    <property type="match status" value="1"/>
</dbReference>
<dbReference type="PANTHER" id="PTHR11575">
    <property type="entry name" value="5'-NUCLEOTIDASE-RELATED"/>
    <property type="match status" value="1"/>
</dbReference>
<dbReference type="InterPro" id="IPR036907">
    <property type="entry name" value="5'-Nucleotdase_C_sf"/>
</dbReference>
<keyword evidence="1" id="KW-0732">Signal</keyword>
<accession>A0A3B0UFM9</accession>
<dbReference type="AlphaFoldDB" id="A0A3B0UFM9"/>
<evidence type="ECO:0000313" key="4">
    <source>
        <dbReference type="EMBL" id="VAW27930.1"/>
    </source>
</evidence>
<dbReference type="PRINTS" id="PR01607">
    <property type="entry name" value="APYRASEFAMLY"/>
</dbReference>
<dbReference type="InterPro" id="IPR029052">
    <property type="entry name" value="Metallo-depent_PP-like"/>
</dbReference>
<sequence>MRTIKLSILVLFLFAAFGILNAQDITILHTNDIHSRINGDGPQADYTPLIVNNGSGVLGGFARLATLLKQQKAKNPDGTLILDAGDFFMGSLFNPAEPEPGFQLSLMKAMGFEFTTIGNHEFDYGPNALADAIISAKKLGGLPQIISSNLVPDPSSPKDNKLAKLFENKTILPYTIIDVKGVKIGIIGILGKDAADVAPLKAPVQVEKQIKTVKKLAKMLKKKKHVDLVICLSHSGEYPDVKDGAYYKDGLLAPKATKEYPDGKGSFYGEDVKLAKRVKDIDIIISGHTHVIIPQPLKVRNTLIVQTGAFLHYLGRLNIMVKDGKIASYHYKLIPINDKIKGDKKINAEMNSYISNVIDRKFLRPEHLNYKEPVAETSFSLMKHNANGYQHTDLGVFLADATKNYVNTYGGGTDVELLASGTVRDNILKGKTGIITVPDIFRIFPLGRGSGNLLGYPLAKIYITGHELKNLMEVLLLSKGDDSYVFVSGIRVYYNPKKIMLTRVYKIVMNGKPVDLSRKNPKLYSITADTYLLSFIGRVKKLSHGLVNVVPKFANGKPIHNINNALIDFDKNKKGIQIGTEWLAVTRYMQQLKDVNGDGIPDIPLKYKSALSNRVEGRKHK</sequence>
<dbReference type="InterPro" id="IPR006146">
    <property type="entry name" value="5'-Nucleotdase_CS"/>
</dbReference>
<dbReference type="Gene3D" id="3.90.780.10">
    <property type="entry name" value="5'-Nucleotidase, C-terminal domain"/>
    <property type="match status" value="1"/>
</dbReference>
<proteinExistence type="predicted"/>
<dbReference type="CDD" id="cd00845">
    <property type="entry name" value="MPP_UshA_N_like"/>
    <property type="match status" value="1"/>
</dbReference>
<dbReference type="EMBL" id="UOET01000176">
    <property type="protein sequence ID" value="VAW27930.1"/>
    <property type="molecule type" value="Genomic_DNA"/>
</dbReference>
<dbReference type="GO" id="GO:0009166">
    <property type="term" value="P:nucleotide catabolic process"/>
    <property type="evidence" value="ECO:0007669"/>
    <property type="project" value="InterPro"/>
</dbReference>
<dbReference type="InterPro" id="IPR008334">
    <property type="entry name" value="5'-Nucleotdase_C"/>
</dbReference>
<dbReference type="SUPFAM" id="SSF56300">
    <property type="entry name" value="Metallo-dependent phosphatases"/>
    <property type="match status" value="1"/>
</dbReference>
<evidence type="ECO:0008006" key="5">
    <source>
        <dbReference type="Google" id="ProtNLM"/>
    </source>
</evidence>
<dbReference type="Pfam" id="PF00149">
    <property type="entry name" value="Metallophos"/>
    <property type="match status" value="1"/>
</dbReference>
<name>A0A3B0UFM9_9ZZZZ</name>
<dbReference type="InterPro" id="IPR006179">
    <property type="entry name" value="5_nucleotidase/apyrase"/>
</dbReference>
<protein>
    <recommendedName>
        <fullName evidence="5">5'-nucleotidase</fullName>
    </recommendedName>
</protein>
<dbReference type="SUPFAM" id="SSF55816">
    <property type="entry name" value="5'-nucleotidase (syn. UDP-sugar hydrolase), C-terminal domain"/>
    <property type="match status" value="1"/>
</dbReference>
<gene>
    <name evidence="4" type="ORF">MNBD_BACTEROID07-323</name>
</gene>
<dbReference type="PANTHER" id="PTHR11575:SF24">
    <property type="entry name" value="5'-NUCLEOTIDASE"/>
    <property type="match status" value="1"/>
</dbReference>
<dbReference type="PROSITE" id="PS00786">
    <property type="entry name" value="5_NUCLEOTIDASE_2"/>
    <property type="match status" value="1"/>
</dbReference>
<dbReference type="Gene3D" id="3.60.21.10">
    <property type="match status" value="1"/>
</dbReference>
<organism evidence="4">
    <name type="scientific">hydrothermal vent metagenome</name>
    <dbReference type="NCBI Taxonomy" id="652676"/>
    <lineage>
        <taxon>unclassified sequences</taxon>
        <taxon>metagenomes</taxon>
        <taxon>ecological metagenomes</taxon>
    </lineage>
</organism>
<dbReference type="InterPro" id="IPR004843">
    <property type="entry name" value="Calcineurin-like_PHP"/>
</dbReference>
<feature type="domain" description="5'-Nucleotidase C-terminal" evidence="3">
    <location>
        <begin position="385"/>
        <end position="519"/>
    </location>
</feature>
<feature type="domain" description="Calcineurin-like phosphoesterase" evidence="2">
    <location>
        <begin position="26"/>
        <end position="291"/>
    </location>
</feature>
<reference evidence="4" key="1">
    <citation type="submission" date="2018-06" db="EMBL/GenBank/DDBJ databases">
        <authorList>
            <person name="Zhirakovskaya E."/>
        </authorList>
    </citation>
    <scope>NUCLEOTIDE SEQUENCE</scope>
</reference>
<evidence type="ECO:0000256" key="1">
    <source>
        <dbReference type="ARBA" id="ARBA00022729"/>
    </source>
</evidence>
<dbReference type="GO" id="GO:0016788">
    <property type="term" value="F:hydrolase activity, acting on ester bonds"/>
    <property type="evidence" value="ECO:0007669"/>
    <property type="project" value="InterPro"/>
</dbReference>
<evidence type="ECO:0000259" key="2">
    <source>
        <dbReference type="Pfam" id="PF00149"/>
    </source>
</evidence>
<evidence type="ECO:0000259" key="3">
    <source>
        <dbReference type="Pfam" id="PF02872"/>
    </source>
</evidence>